<sequence length="910" mass="101730">MTAAVPATRPAGVEWYNETPHLKLRLNHVLKLHVPDIPEWKYVQVIGGGGLCEVGITVVGSWAEVQREDHLNKTPKECLYMFVSNFDFNTSISTWDWIERHRLPVAERAVQGPAGDVAADEEDLEKVVTPKFCRARLYKDGKGLKRHPTMQEYAYLHLAARACTQMLREQRLVSHGAGTGDAAKYSPFQFRVEVPVSERMPLPGGWSDADVALTFPAEGDPDKMSYFQRRSVKGLQGKKEYYWWTNPMSGRRYWNKCPESDDEKESTEAEGEGEEEMSMESRVKMHKCLTIKGKGNDKYKEGEFEAALELYQEALDTFPHAQTEAEKKRAAKDVGFISAFQNLVSNSAHALLKLQRFEEVVKATTRLVGRHMTHQDSVYQVRCLWARAQAYEGLRQYENAHQDVNLLLRQARQDQSKGLKLEVPMRPMQDAIARLQTTMEGVEGSVRWTRLLAPGGAGSTKTGGQHTIPPRFFHAAAVDGSTSTLYVHGGTYQPQDGDDGRQCQRWDVWRLHLQRDPGEEPHLWEDVECLGVPPPALEGHSAVIYNGVMTVFGGNNLMRISREGYSSPNRECYCWELHLATREWREGPMTGAPSARKHHTAVLYGGKMWVYGGQLVRLPGCQHPVDDGEGAESNCSVARSEVWSLTLATGEWQCESAGCADWEMTAEEDGREETRWQTEGDADEDHAADAMVGGEESEAKAGEEGPMAREHHICWVHGHKMIVFGGHRGLDFSRPIPYTRGEGYLADLWEYTFKDGTWRRLSTGGMVPGPRSETCAAIFRGRAVYIWGGYAEVTGGSKYFADGLRLIHHTNQKPAWYHMHAGAGSPSARAGCTLTVHEESKQAVLVGGYNGMEDNGPSVGVKGDTWFLTLSKHKEPSTASQQPCAHCGDVKSSWSLTMLFADEFLEESIT</sequence>
<dbReference type="Proteomes" id="UP001190700">
    <property type="component" value="Unassembled WGS sequence"/>
</dbReference>
<dbReference type="SUPFAM" id="SSF117281">
    <property type="entry name" value="Kelch motif"/>
    <property type="match status" value="2"/>
</dbReference>
<reference evidence="5 6" key="1">
    <citation type="journal article" date="2015" name="Genome Biol. Evol.">
        <title>Comparative Genomics of a Bacterivorous Green Alga Reveals Evolutionary Causalities and Consequences of Phago-Mixotrophic Mode of Nutrition.</title>
        <authorList>
            <person name="Burns J.A."/>
            <person name="Paasch A."/>
            <person name="Narechania A."/>
            <person name="Kim E."/>
        </authorList>
    </citation>
    <scope>NUCLEOTIDE SEQUENCE [LARGE SCALE GENOMIC DNA]</scope>
    <source>
        <strain evidence="5 6">PLY_AMNH</strain>
    </source>
</reference>
<dbReference type="InterPro" id="IPR011990">
    <property type="entry name" value="TPR-like_helical_dom_sf"/>
</dbReference>
<dbReference type="InterPro" id="IPR019734">
    <property type="entry name" value="TPR_rpt"/>
</dbReference>
<dbReference type="PANTHER" id="PTHR46093:SF18">
    <property type="entry name" value="FIBRONECTIN TYPE-III DOMAIN-CONTAINING PROTEIN"/>
    <property type="match status" value="1"/>
</dbReference>
<dbReference type="Pfam" id="PF24681">
    <property type="entry name" value="Kelch_KLHDC2_KLHL20_DRC7"/>
    <property type="match status" value="2"/>
</dbReference>
<keyword evidence="6" id="KW-1185">Reference proteome</keyword>
<feature type="region of interest" description="Disordered" evidence="4">
    <location>
        <begin position="667"/>
        <end position="705"/>
    </location>
</feature>
<evidence type="ECO:0000313" key="6">
    <source>
        <dbReference type="Proteomes" id="UP001190700"/>
    </source>
</evidence>
<evidence type="ECO:0000313" key="5">
    <source>
        <dbReference type="EMBL" id="KAK3239643.1"/>
    </source>
</evidence>
<dbReference type="SUPFAM" id="SSF48452">
    <property type="entry name" value="TPR-like"/>
    <property type="match status" value="1"/>
</dbReference>
<dbReference type="EMBL" id="LGRX02033854">
    <property type="protein sequence ID" value="KAK3239643.1"/>
    <property type="molecule type" value="Genomic_DNA"/>
</dbReference>
<proteinExistence type="predicted"/>
<evidence type="ECO:0000256" key="3">
    <source>
        <dbReference type="PROSITE-ProRule" id="PRU00339"/>
    </source>
</evidence>
<comment type="caution">
    <text evidence="5">The sequence shown here is derived from an EMBL/GenBank/DDBJ whole genome shotgun (WGS) entry which is preliminary data.</text>
</comment>
<evidence type="ECO:0000256" key="4">
    <source>
        <dbReference type="SAM" id="MobiDB-lite"/>
    </source>
</evidence>
<name>A0AAE0BP85_9CHLO</name>
<dbReference type="PANTHER" id="PTHR46093">
    <property type="entry name" value="ACYL-COA-BINDING DOMAIN-CONTAINING PROTEIN 5"/>
    <property type="match status" value="1"/>
</dbReference>
<gene>
    <name evidence="5" type="ORF">CYMTET_50444</name>
</gene>
<dbReference type="Gene3D" id="1.25.40.10">
    <property type="entry name" value="Tetratricopeptide repeat domain"/>
    <property type="match status" value="1"/>
</dbReference>
<organism evidence="5 6">
    <name type="scientific">Cymbomonas tetramitiformis</name>
    <dbReference type="NCBI Taxonomy" id="36881"/>
    <lineage>
        <taxon>Eukaryota</taxon>
        <taxon>Viridiplantae</taxon>
        <taxon>Chlorophyta</taxon>
        <taxon>Pyramimonadophyceae</taxon>
        <taxon>Pyramimonadales</taxon>
        <taxon>Pyramimonadaceae</taxon>
        <taxon>Cymbomonas</taxon>
    </lineage>
</organism>
<feature type="region of interest" description="Disordered" evidence="4">
    <location>
        <begin position="256"/>
        <end position="280"/>
    </location>
</feature>
<keyword evidence="1" id="KW-0880">Kelch repeat</keyword>
<evidence type="ECO:0000256" key="2">
    <source>
        <dbReference type="ARBA" id="ARBA00022737"/>
    </source>
</evidence>
<dbReference type="PROSITE" id="PS50005">
    <property type="entry name" value="TPR"/>
    <property type="match status" value="1"/>
</dbReference>
<feature type="repeat" description="TPR" evidence="3">
    <location>
        <begin position="288"/>
        <end position="321"/>
    </location>
</feature>
<evidence type="ECO:0000256" key="1">
    <source>
        <dbReference type="ARBA" id="ARBA00022441"/>
    </source>
</evidence>
<dbReference type="AlphaFoldDB" id="A0AAE0BP85"/>
<feature type="compositionally biased region" description="Acidic residues" evidence="4">
    <location>
        <begin position="260"/>
        <end position="278"/>
    </location>
</feature>
<dbReference type="InterPro" id="IPR015915">
    <property type="entry name" value="Kelch-typ_b-propeller"/>
</dbReference>
<keyword evidence="2" id="KW-0677">Repeat</keyword>
<accession>A0AAE0BP85</accession>
<dbReference type="Gene3D" id="2.120.10.80">
    <property type="entry name" value="Kelch-type beta propeller"/>
    <property type="match status" value="2"/>
</dbReference>
<protein>
    <submittedName>
        <fullName evidence="5">Uncharacterized protein</fullName>
    </submittedName>
</protein>
<keyword evidence="3" id="KW-0802">TPR repeat</keyword>